<proteinExistence type="predicted"/>
<reference evidence="1" key="1">
    <citation type="journal article" date="2015" name="Nature">
        <title>Complex archaea that bridge the gap between prokaryotes and eukaryotes.</title>
        <authorList>
            <person name="Spang A."/>
            <person name="Saw J.H."/>
            <person name="Jorgensen S.L."/>
            <person name="Zaremba-Niedzwiedzka K."/>
            <person name="Martijn J."/>
            <person name="Lind A.E."/>
            <person name="van Eijk R."/>
            <person name="Schleper C."/>
            <person name="Guy L."/>
            <person name="Ettema T.J."/>
        </authorList>
    </citation>
    <scope>NUCLEOTIDE SEQUENCE</scope>
</reference>
<dbReference type="AlphaFoldDB" id="A0A0F8YHP2"/>
<name>A0A0F8YHP2_9ZZZZ</name>
<evidence type="ECO:0000313" key="1">
    <source>
        <dbReference type="EMBL" id="KKK73250.1"/>
    </source>
</evidence>
<protein>
    <submittedName>
        <fullName evidence="1">Uncharacterized protein</fullName>
    </submittedName>
</protein>
<sequence length="68" mass="8000">MNNMKTISFRIPYELEMKLCRTIDEITKTTPPKEGLMSEIVRKAIERECNRIMRELKRKTALTEGANK</sequence>
<dbReference type="EMBL" id="LAZR01056870">
    <property type="protein sequence ID" value="KKK73250.1"/>
    <property type="molecule type" value="Genomic_DNA"/>
</dbReference>
<accession>A0A0F8YHP2</accession>
<gene>
    <name evidence="1" type="ORF">LCGC14_2895710</name>
</gene>
<comment type="caution">
    <text evidence="1">The sequence shown here is derived from an EMBL/GenBank/DDBJ whole genome shotgun (WGS) entry which is preliminary data.</text>
</comment>
<organism evidence="1">
    <name type="scientific">marine sediment metagenome</name>
    <dbReference type="NCBI Taxonomy" id="412755"/>
    <lineage>
        <taxon>unclassified sequences</taxon>
        <taxon>metagenomes</taxon>
        <taxon>ecological metagenomes</taxon>
    </lineage>
</organism>